<evidence type="ECO:0000256" key="6">
    <source>
        <dbReference type="ARBA" id="ARBA00022630"/>
    </source>
</evidence>
<organism evidence="15 16">
    <name type="scientific">Bacillus coahuilensis p1.1.43</name>
    <dbReference type="NCBI Taxonomy" id="1150625"/>
    <lineage>
        <taxon>Bacteria</taxon>
        <taxon>Bacillati</taxon>
        <taxon>Bacillota</taxon>
        <taxon>Bacilli</taxon>
        <taxon>Bacillales</taxon>
        <taxon>Bacillaceae</taxon>
        <taxon>Bacillus</taxon>
    </lineage>
</organism>
<dbReference type="NCBIfam" id="TIGR00551">
    <property type="entry name" value="nadB"/>
    <property type="match status" value="1"/>
</dbReference>
<keyword evidence="8 12" id="KW-0274">FAD</keyword>
<evidence type="ECO:0000256" key="10">
    <source>
        <dbReference type="ARBA" id="ARBA00048305"/>
    </source>
</evidence>
<protein>
    <recommendedName>
        <fullName evidence="5 11">L-aspartate oxidase</fullName>
        <ecNumber evidence="4 11">1.4.3.16</ecNumber>
    </recommendedName>
</protein>
<keyword evidence="16" id="KW-1185">Reference proteome</keyword>
<dbReference type="EMBL" id="LDYG01000032">
    <property type="protein sequence ID" value="KUP05853.1"/>
    <property type="molecule type" value="Genomic_DNA"/>
</dbReference>
<dbReference type="Gene3D" id="1.20.58.100">
    <property type="entry name" value="Fumarate reductase/succinate dehydrogenase flavoprotein-like, C-terminal domain"/>
    <property type="match status" value="1"/>
</dbReference>
<dbReference type="SUPFAM" id="SSF56425">
    <property type="entry name" value="Succinate dehydrogenase/fumarate reductase flavoprotein, catalytic domain"/>
    <property type="match status" value="1"/>
</dbReference>
<evidence type="ECO:0000313" key="15">
    <source>
        <dbReference type="EMBL" id="KUP05853.1"/>
    </source>
</evidence>
<dbReference type="InterPro" id="IPR015939">
    <property type="entry name" value="Fum_Rdtase/Succ_DH_flav-like_C"/>
</dbReference>
<dbReference type="EC" id="1.4.3.16" evidence="4 11"/>
<keyword evidence="7 12" id="KW-0662">Pyridine nucleotide biosynthesis</keyword>
<dbReference type="InterPro" id="IPR027477">
    <property type="entry name" value="Succ_DH/fumarate_Rdtase_cat_sf"/>
</dbReference>
<evidence type="ECO:0000259" key="14">
    <source>
        <dbReference type="Pfam" id="PF02910"/>
    </source>
</evidence>
<dbReference type="SUPFAM" id="SSF51905">
    <property type="entry name" value="FAD/NAD(P)-binding domain"/>
    <property type="match status" value="1"/>
</dbReference>
<evidence type="ECO:0000256" key="2">
    <source>
        <dbReference type="ARBA" id="ARBA00004950"/>
    </source>
</evidence>
<evidence type="ECO:0000256" key="4">
    <source>
        <dbReference type="ARBA" id="ARBA00012173"/>
    </source>
</evidence>
<evidence type="ECO:0000256" key="7">
    <source>
        <dbReference type="ARBA" id="ARBA00022642"/>
    </source>
</evidence>
<evidence type="ECO:0000256" key="1">
    <source>
        <dbReference type="ARBA" id="ARBA00001974"/>
    </source>
</evidence>
<reference evidence="15 16" key="1">
    <citation type="journal article" date="2016" name="Front. Microbiol.">
        <title>Microevolution Analysis of Bacillus coahuilensis Unveils Differences in Phosphorus Acquisition Strategies and Their Regulation.</title>
        <authorList>
            <person name="Gomez-Lunar Z."/>
            <person name="Hernandez-Gonzalez I."/>
            <person name="Rodriguez-Torres M.D."/>
            <person name="Souza V."/>
            <person name="Olmedo-Alvarez G."/>
        </authorList>
    </citation>
    <scope>NUCLEOTIDE SEQUENCE [LARGE SCALE GENOMIC DNA]</scope>
    <source>
        <strain evidence="16">p1.1.43</strain>
    </source>
</reference>
<evidence type="ECO:0000259" key="13">
    <source>
        <dbReference type="Pfam" id="PF00890"/>
    </source>
</evidence>
<comment type="function">
    <text evidence="12">Catalyzes the oxidation of L-aspartate to iminoaspartate.</text>
</comment>
<dbReference type="GO" id="GO:0005737">
    <property type="term" value="C:cytoplasm"/>
    <property type="evidence" value="ECO:0007669"/>
    <property type="project" value="UniProtKB-SubCell"/>
</dbReference>
<name>A0A147K6Z1_9BACI</name>
<dbReference type="Pfam" id="PF02910">
    <property type="entry name" value="Succ_DH_flav_C"/>
    <property type="match status" value="1"/>
</dbReference>
<dbReference type="RefSeq" id="WP_059351345.1">
    <property type="nucleotide sequence ID" value="NZ_LDYG01000032.1"/>
</dbReference>
<dbReference type="PRINTS" id="PR00368">
    <property type="entry name" value="FADPNR"/>
</dbReference>
<sequence>MKHADILIIGSGIAALQLASHLSNDKHVIIITKSKLNDSNSYLAQGGVAAVVHPNDDLLSHVHDTLVAGEFHQGESTVYEFIKDGKRAIEDLIKAGAPFDRDENGELKLGMEGAHEYHRILHAGGDATGKHLVQYVQEKLGDHVTIVEEEMVYEVVRDKEGRCIGVKTKNAKGGITRYEAPHTVLATGGVGGIFETNSNQSTITGDGMVIAYLAGARLGDLEFIQYHPTLLTIGGKGVGLVSEAVRGEGAILINQWGQKLMKGVHVKEDLAPRHIVAHRIYQERQKGQEVFLDISSIRDFKLRFPSIANMCKEYGIDLEKGLIPVAPGAHFTMGGILTDHVGRTSVEGLYAIGEVACTGVHGANRLASNSLLEGLVYGKRLAQYLTFVGTEDRLFDSPPSKMMETFPAISLGDLKKKCSHALGIIRNKEGLEEFQQELQLAYEFETGSLDGAAVADIKGYFTWILASLMTKSAILRTESRGGHIREDYPHPNQNLQGKRIVHECVNGEMKVYMDEYVKAKNFA</sequence>
<evidence type="ECO:0000313" key="16">
    <source>
        <dbReference type="Proteomes" id="UP000074108"/>
    </source>
</evidence>
<dbReference type="NCBIfam" id="NF005978">
    <property type="entry name" value="PRK08071.1"/>
    <property type="match status" value="1"/>
</dbReference>
<dbReference type="PANTHER" id="PTHR42716">
    <property type="entry name" value="L-ASPARTATE OXIDASE"/>
    <property type="match status" value="1"/>
</dbReference>
<comment type="caution">
    <text evidence="15">The sequence shown here is derived from an EMBL/GenBank/DDBJ whole genome shotgun (WGS) entry which is preliminary data.</text>
</comment>
<comment type="pathway">
    <text evidence="2 12">Cofactor biosynthesis; NAD(+) biosynthesis; iminoaspartate from L-aspartate (oxidase route): step 1/1.</text>
</comment>
<gene>
    <name evidence="15" type="ORF">Q75_10720</name>
</gene>
<dbReference type="UniPathway" id="UPA00253">
    <property type="reaction ID" value="UER00326"/>
</dbReference>
<dbReference type="SUPFAM" id="SSF46977">
    <property type="entry name" value="Succinate dehydrogenase/fumarate reductase flavoprotein C-terminal domain"/>
    <property type="match status" value="1"/>
</dbReference>
<comment type="subcellular location">
    <subcellularLocation>
        <location evidence="12">Cytoplasm</location>
    </subcellularLocation>
</comment>
<evidence type="ECO:0000256" key="8">
    <source>
        <dbReference type="ARBA" id="ARBA00022827"/>
    </source>
</evidence>
<evidence type="ECO:0000256" key="3">
    <source>
        <dbReference type="ARBA" id="ARBA00008562"/>
    </source>
</evidence>
<keyword evidence="9 12" id="KW-0560">Oxidoreductase</keyword>
<dbReference type="GO" id="GO:0033765">
    <property type="term" value="F:steroid dehydrogenase activity, acting on the CH-CH group of donors"/>
    <property type="evidence" value="ECO:0007669"/>
    <property type="project" value="UniProtKB-ARBA"/>
</dbReference>
<dbReference type="Gene3D" id="3.50.50.60">
    <property type="entry name" value="FAD/NAD(P)-binding domain"/>
    <property type="match status" value="1"/>
</dbReference>
<evidence type="ECO:0000256" key="11">
    <source>
        <dbReference type="NCBIfam" id="TIGR00551"/>
    </source>
</evidence>
<evidence type="ECO:0000256" key="9">
    <source>
        <dbReference type="ARBA" id="ARBA00023002"/>
    </source>
</evidence>
<dbReference type="PANTHER" id="PTHR42716:SF2">
    <property type="entry name" value="L-ASPARTATE OXIDASE, CHLOROPLASTIC"/>
    <property type="match status" value="1"/>
</dbReference>
<comment type="similarity">
    <text evidence="3 12">Belongs to the FAD-dependent oxidoreductase 2 family. NadB subfamily.</text>
</comment>
<accession>A0A147K6Z1</accession>
<dbReference type="Proteomes" id="UP000074108">
    <property type="component" value="Unassembled WGS sequence"/>
</dbReference>
<dbReference type="Gene3D" id="3.90.700.10">
    <property type="entry name" value="Succinate dehydrogenase/fumarate reductase flavoprotein, catalytic domain"/>
    <property type="match status" value="1"/>
</dbReference>
<dbReference type="OrthoDB" id="9806724at2"/>
<feature type="domain" description="Fumarate reductase/succinate dehydrogenase flavoprotein-like C-terminal" evidence="14">
    <location>
        <begin position="463"/>
        <end position="492"/>
    </location>
</feature>
<dbReference type="InterPro" id="IPR005288">
    <property type="entry name" value="NadB"/>
</dbReference>
<dbReference type="GO" id="GO:0034628">
    <property type="term" value="P:'de novo' NAD+ biosynthetic process from L-aspartate"/>
    <property type="evidence" value="ECO:0007669"/>
    <property type="project" value="TreeGrafter"/>
</dbReference>
<evidence type="ECO:0000256" key="12">
    <source>
        <dbReference type="RuleBase" id="RU362049"/>
    </source>
</evidence>
<feature type="domain" description="FAD-dependent oxidoreductase 2 FAD-binding" evidence="13">
    <location>
        <begin position="5"/>
        <end position="371"/>
    </location>
</feature>
<dbReference type="Pfam" id="PF00890">
    <property type="entry name" value="FAD_binding_2"/>
    <property type="match status" value="1"/>
</dbReference>
<comment type="catalytic activity">
    <reaction evidence="10">
        <text>L-aspartate + O2 = iminosuccinate + H2O2</text>
        <dbReference type="Rhea" id="RHEA:25876"/>
        <dbReference type="ChEBI" id="CHEBI:15379"/>
        <dbReference type="ChEBI" id="CHEBI:16240"/>
        <dbReference type="ChEBI" id="CHEBI:29991"/>
        <dbReference type="ChEBI" id="CHEBI:77875"/>
        <dbReference type="EC" id="1.4.3.16"/>
    </reaction>
    <physiologicalReaction direction="left-to-right" evidence="10">
        <dbReference type="Rhea" id="RHEA:25877"/>
    </physiologicalReaction>
</comment>
<dbReference type="AlphaFoldDB" id="A0A147K6Z1"/>
<dbReference type="STRING" id="1150625.Q75_10720"/>
<dbReference type="GO" id="GO:0008734">
    <property type="term" value="F:L-aspartate oxidase activity"/>
    <property type="evidence" value="ECO:0007669"/>
    <property type="project" value="UniProtKB-UniRule"/>
</dbReference>
<keyword evidence="6 12" id="KW-0285">Flavoprotein</keyword>
<comment type="cofactor">
    <cofactor evidence="1 12">
        <name>FAD</name>
        <dbReference type="ChEBI" id="CHEBI:57692"/>
    </cofactor>
</comment>
<dbReference type="InterPro" id="IPR003953">
    <property type="entry name" value="FAD-dep_OxRdtase_2_FAD-bd"/>
</dbReference>
<dbReference type="FunFam" id="3.90.700.10:FF:000002">
    <property type="entry name" value="L-aspartate oxidase"/>
    <property type="match status" value="1"/>
</dbReference>
<dbReference type="InterPro" id="IPR037099">
    <property type="entry name" value="Fum_R/Succ_DH_flav-like_C_sf"/>
</dbReference>
<dbReference type="InterPro" id="IPR036188">
    <property type="entry name" value="FAD/NAD-bd_sf"/>
</dbReference>
<proteinExistence type="inferred from homology"/>
<evidence type="ECO:0000256" key="5">
    <source>
        <dbReference type="ARBA" id="ARBA00021901"/>
    </source>
</evidence>
<dbReference type="PATRIC" id="fig|1150625.3.peg.2281"/>